<comment type="caution">
    <text evidence="3">The sequence shown here is derived from an EMBL/GenBank/DDBJ whole genome shotgun (WGS) entry which is preliminary data.</text>
</comment>
<evidence type="ECO:0000259" key="2">
    <source>
        <dbReference type="PROSITE" id="PS51465"/>
    </source>
</evidence>
<feature type="chain" id="PRO_5046337404" description="Kazal-like domain-containing protein" evidence="1">
    <location>
        <begin position="23"/>
        <end position="129"/>
    </location>
</feature>
<dbReference type="Proteomes" id="UP001642540">
    <property type="component" value="Unassembled WGS sequence"/>
</dbReference>
<dbReference type="InterPro" id="IPR036058">
    <property type="entry name" value="Kazal_dom_sf"/>
</dbReference>
<dbReference type="Gene3D" id="3.30.60.30">
    <property type="match status" value="1"/>
</dbReference>
<evidence type="ECO:0000256" key="1">
    <source>
        <dbReference type="SAM" id="SignalP"/>
    </source>
</evidence>
<sequence>MMQGVSFVIIIFSTSATMSVSGFNYKYNNNYNSNSNQSPGFLWNAFRPNPPVTEEPKESEEDPEYMYELLFGHQIRDAEKYKRQQGCLCNNRLKDPHCGSDYKLYDNGCYFECAMKRNPGLKLLNWGKC</sequence>
<keyword evidence="4" id="KW-1185">Reference proteome</keyword>
<feature type="signal peptide" evidence="1">
    <location>
        <begin position="1"/>
        <end position="22"/>
    </location>
</feature>
<dbReference type="SUPFAM" id="SSF100895">
    <property type="entry name" value="Kazal-type serine protease inhibitors"/>
    <property type="match status" value="1"/>
</dbReference>
<feature type="domain" description="Kazal-like" evidence="2">
    <location>
        <begin position="81"/>
        <end position="129"/>
    </location>
</feature>
<protein>
    <recommendedName>
        <fullName evidence="2">Kazal-like domain-containing protein</fullName>
    </recommendedName>
</protein>
<accession>A0ABP1R8Y2</accession>
<dbReference type="SMART" id="SM00280">
    <property type="entry name" value="KAZAL"/>
    <property type="match status" value="1"/>
</dbReference>
<dbReference type="PROSITE" id="PS51465">
    <property type="entry name" value="KAZAL_2"/>
    <property type="match status" value="1"/>
</dbReference>
<dbReference type="InterPro" id="IPR002350">
    <property type="entry name" value="Kazal_dom"/>
</dbReference>
<evidence type="ECO:0000313" key="3">
    <source>
        <dbReference type="EMBL" id="CAL8121766.1"/>
    </source>
</evidence>
<name>A0ABP1R8Y2_9HEXA</name>
<dbReference type="CDD" id="cd00104">
    <property type="entry name" value="KAZAL_FS"/>
    <property type="match status" value="1"/>
</dbReference>
<dbReference type="Pfam" id="PF00050">
    <property type="entry name" value="Kazal_1"/>
    <property type="match status" value="1"/>
</dbReference>
<organism evidence="3 4">
    <name type="scientific">Orchesella dallaii</name>
    <dbReference type="NCBI Taxonomy" id="48710"/>
    <lineage>
        <taxon>Eukaryota</taxon>
        <taxon>Metazoa</taxon>
        <taxon>Ecdysozoa</taxon>
        <taxon>Arthropoda</taxon>
        <taxon>Hexapoda</taxon>
        <taxon>Collembola</taxon>
        <taxon>Entomobryomorpha</taxon>
        <taxon>Entomobryoidea</taxon>
        <taxon>Orchesellidae</taxon>
        <taxon>Orchesellinae</taxon>
        <taxon>Orchesella</taxon>
    </lineage>
</organism>
<evidence type="ECO:0000313" key="4">
    <source>
        <dbReference type="Proteomes" id="UP001642540"/>
    </source>
</evidence>
<keyword evidence="1" id="KW-0732">Signal</keyword>
<dbReference type="EMBL" id="CAXLJM020000066">
    <property type="protein sequence ID" value="CAL8121766.1"/>
    <property type="molecule type" value="Genomic_DNA"/>
</dbReference>
<reference evidence="3 4" key="1">
    <citation type="submission" date="2024-08" db="EMBL/GenBank/DDBJ databases">
        <authorList>
            <person name="Cucini C."/>
            <person name="Frati F."/>
        </authorList>
    </citation>
    <scope>NUCLEOTIDE SEQUENCE [LARGE SCALE GENOMIC DNA]</scope>
</reference>
<gene>
    <name evidence="3" type="ORF">ODALV1_LOCUS19529</name>
</gene>
<proteinExistence type="predicted"/>